<evidence type="ECO:0000256" key="5">
    <source>
        <dbReference type="ARBA" id="ARBA00022692"/>
    </source>
</evidence>
<dbReference type="Pfam" id="PF05739">
    <property type="entry name" value="SNARE"/>
    <property type="match status" value="1"/>
</dbReference>
<evidence type="ECO:0000256" key="9">
    <source>
        <dbReference type="ARBA" id="ARBA00022990"/>
    </source>
</evidence>
<keyword evidence="10" id="KW-0333">Golgi apparatus</keyword>
<dbReference type="PROSITE" id="PS00914">
    <property type="entry name" value="SYNTAXIN"/>
    <property type="match status" value="1"/>
</dbReference>
<dbReference type="GO" id="GO:0005484">
    <property type="term" value="F:SNAP receptor activity"/>
    <property type="evidence" value="ECO:0007669"/>
    <property type="project" value="InterPro"/>
</dbReference>
<evidence type="ECO:0000256" key="12">
    <source>
        <dbReference type="ARBA" id="ARBA00023136"/>
    </source>
</evidence>
<dbReference type="GO" id="GO:0031901">
    <property type="term" value="C:early endosome membrane"/>
    <property type="evidence" value="ECO:0007669"/>
    <property type="project" value="UniProtKB-SubCell"/>
</dbReference>
<evidence type="ECO:0000256" key="1">
    <source>
        <dbReference type="ARBA" id="ARBA00004409"/>
    </source>
</evidence>
<keyword evidence="3" id="KW-0813">Transport</keyword>
<dbReference type="Ensembl" id="ENSSCAT00000022858.1">
    <property type="protein sequence ID" value="ENSSCAP00000020479.1"/>
    <property type="gene ID" value="ENSSCAG00000014753.1"/>
</dbReference>
<evidence type="ECO:0000256" key="18">
    <source>
        <dbReference type="RuleBase" id="RU003858"/>
    </source>
</evidence>
<dbReference type="GO" id="GO:0000045">
    <property type="term" value="P:autophagosome assembly"/>
    <property type="evidence" value="ECO:0007669"/>
    <property type="project" value="Ensembl"/>
</dbReference>
<dbReference type="GO" id="GO:0033344">
    <property type="term" value="P:cholesterol efflux"/>
    <property type="evidence" value="ECO:0007669"/>
    <property type="project" value="Ensembl"/>
</dbReference>
<dbReference type="Gene3D" id="1.20.58.70">
    <property type="match status" value="1"/>
</dbReference>
<dbReference type="GeneTree" id="ENSGT01000000214440"/>
<dbReference type="GO" id="GO:0030672">
    <property type="term" value="C:synaptic vesicle membrane"/>
    <property type="evidence" value="ECO:0007669"/>
    <property type="project" value="TreeGrafter"/>
</dbReference>
<dbReference type="GO" id="GO:0098837">
    <property type="term" value="C:postsynaptic recycling endosome"/>
    <property type="evidence" value="ECO:0007669"/>
    <property type="project" value="TreeGrafter"/>
</dbReference>
<dbReference type="GO" id="GO:0045335">
    <property type="term" value="C:phagocytic vesicle"/>
    <property type="evidence" value="ECO:0007669"/>
    <property type="project" value="Ensembl"/>
</dbReference>
<dbReference type="GO" id="GO:0005654">
    <property type="term" value="C:nucleoplasm"/>
    <property type="evidence" value="ECO:0007669"/>
    <property type="project" value="Ensembl"/>
</dbReference>
<keyword evidence="23" id="KW-1185">Reference proteome</keyword>
<evidence type="ECO:0000256" key="17">
    <source>
        <dbReference type="ARBA" id="ARBA00069800"/>
    </source>
</evidence>
<dbReference type="GO" id="GO:0031201">
    <property type="term" value="C:SNARE complex"/>
    <property type="evidence" value="ECO:0007669"/>
    <property type="project" value="Ensembl"/>
</dbReference>
<reference evidence="22" key="1">
    <citation type="submission" date="2025-08" db="UniProtKB">
        <authorList>
            <consortium name="Ensembl"/>
        </authorList>
    </citation>
    <scope>IDENTIFICATION</scope>
</reference>
<dbReference type="GO" id="GO:0006886">
    <property type="term" value="P:intracellular protein transport"/>
    <property type="evidence" value="ECO:0007669"/>
    <property type="project" value="InterPro"/>
</dbReference>
<dbReference type="GO" id="GO:0050821">
    <property type="term" value="P:protein stabilization"/>
    <property type="evidence" value="ECO:0007669"/>
    <property type="project" value="Ensembl"/>
</dbReference>
<dbReference type="InterPro" id="IPR006011">
    <property type="entry name" value="Syntaxin_N"/>
</dbReference>
<evidence type="ECO:0000256" key="3">
    <source>
        <dbReference type="ARBA" id="ARBA00022448"/>
    </source>
</evidence>
<dbReference type="FunFam" id="1.20.58.70:FF:000009">
    <property type="entry name" value="Syntaxin 12"/>
    <property type="match status" value="1"/>
</dbReference>
<keyword evidence="12 20" id="KW-0472">Membrane</keyword>
<keyword evidence="5 20" id="KW-0812">Transmembrane</keyword>
<dbReference type="GO" id="GO:0055038">
    <property type="term" value="C:recycling endosome membrane"/>
    <property type="evidence" value="ECO:0007669"/>
    <property type="project" value="UniProtKB-SubCell"/>
</dbReference>
<proteinExistence type="inferred from homology"/>
<dbReference type="InterPro" id="IPR006012">
    <property type="entry name" value="Syntaxin/epimorphin_CS"/>
</dbReference>
<dbReference type="PANTHER" id="PTHR19957:SF88">
    <property type="entry name" value="SYNTAXIN-12"/>
    <property type="match status" value="1"/>
</dbReference>
<dbReference type="PANTHER" id="PTHR19957">
    <property type="entry name" value="SYNTAXIN"/>
    <property type="match status" value="1"/>
</dbReference>
<dbReference type="GO" id="GO:0045121">
    <property type="term" value="C:membrane raft"/>
    <property type="evidence" value="ECO:0007669"/>
    <property type="project" value="Ensembl"/>
</dbReference>
<evidence type="ECO:0000313" key="22">
    <source>
        <dbReference type="Ensembl" id="ENSSCAP00000020479.1"/>
    </source>
</evidence>
<keyword evidence="4" id="KW-0597">Phosphoprotein</keyword>
<dbReference type="GO" id="GO:0000139">
    <property type="term" value="C:Golgi membrane"/>
    <property type="evidence" value="ECO:0007669"/>
    <property type="project" value="UniProtKB-SubCell"/>
</dbReference>
<protein>
    <recommendedName>
        <fullName evidence="17">Syntaxin-12</fullName>
    </recommendedName>
</protein>
<evidence type="ECO:0000256" key="19">
    <source>
        <dbReference type="SAM" id="Coils"/>
    </source>
</evidence>
<dbReference type="PROSITE" id="PS50192">
    <property type="entry name" value="T_SNARE"/>
    <property type="match status" value="1"/>
</dbReference>
<organism evidence="22 23">
    <name type="scientific">Serinus canaria</name>
    <name type="common">Island canary</name>
    <name type="synonym">Fringilla canaria</name>
    <dbReference type="NCBI Taxonomy" id="9135"/>
    <lineage>
        <taxon>Eukaryota</taxon>
        <taxon>Metazoa</taxon>
        <taxon>Chordata</taxon>
        <taxon>Craniata</taxon>
        <taxon>Vertebrata</taxon>
        <taxon>Euteleostomi</taxon>
        <taxon>Archelosauria</taxon>
        <taxon>Archosauria</taxon>
        <taxon>Dinosauria</taxon>
        <taxon>Saurischia</taxon>
        <taxon>Theropoda</taxon>
        <taxon>Coelurosauria</taxon>
        <taxon>Aves</taxon>
        <taxon>Neognathae</taxon>
        <taxon>Neoaves</taxon>
        <taxon>Telluraves</taxon>
        <taxon>Australaves</taxon>
        <taxon>Passeriformes</taxon>
        <taxon>Passeroidea</taxon>
        <taxon>Fringillidae</taxon>
        <taxon>Carduelinae</taxon>
        <taxon>Serinus</taxon>
    </lineage>
</organism>
<dbReference type="InterPro" id="IPR000727">
    <property type="entry name" value="T_SNARE_dom"/>
</dbReference>
<keyword evidence="9" id="KW-0007">Acetylation</keyword>
<evidence type="ECO:0000256" key="14">
    <source>
        <dbReference type="ARBA" id="ARBA00043941"/>
    </source>
</evidence>
<evidence type="ECO:0000256" key="8">
    <source>
        <dbReference type="ARBA" id="ARBA00022989"/>
    </source>
</evidence>
<dbReference type="FunFam" id="1.20.5.110:FF:000016">
    <property type="entry name" value="Syntaxin 12"/>
    <property type="match status" value="1"/>
</dbReference>
<comment type="subcellular location">
    <subcellularLocation>
        <location evidence="13">Early endosome membrane</location>
        <topology evidence="13">Single-pass type IV membrane protein</topology>
    </subcellularLocation>
    <subcellularLocation>
        <location evidence="16">Endomembrane system</location>
        <topology evidence="16">Single-pass type IV membrane protein</topology>
        <orientation evidence="16">Cytoplasmic side</orientation>
    </subcellularLocation>
    <subcellularLocation>
        <location evidence="1">Golgi apparatus membrane</location>
        <topology evidence="1">Single-pass type IV membrane protein</topology>
    </subcellularLocation>
    <subcellularLocation>
        <location evidence="14">Recycling endosome membrane</location>
        <topology evidence="14">Single-pass type IV membrane protein</topology>
    </subcellularLocation>
</comment>
<name>A0A8C9NIP9_SERCA</name>
<evidence type="ECO:0000313" key="23">
    <source>
        <dbReference type="Proteomes" id="UP000694409"/>
    </source>
</evidence>
<dbReference type="InterPro" id="IPR045242">
    <property type="entry name" value="Syntaxin"/>
</dbReference>
<dbReference type="Gene3D" id="1.20.5.110">
    <property type="match status" value="1"/>
</dbReference>
<evidence type="ECO:0000256" key="20">
    <source>
        <dbReference type="SAM" id="Phobius"/>
    </source>
</evidence>
<dbReference type="SMART" id="SM00397">
    <property type="entry name" value="t_SNARE"/>
    <property type="match status" value="1"/>
</dbReference>
<dbReference type="GO" id="GO:0006906">
    <property type="term" value="P:vesicle fusion"/>
    <property type="evidence" value="ECO:0007669"/>
    <property type="project" value="TreeGrafter"/>
</dbReference>
<evidence type="ECO:0000256" key="4">
    <source>
        <dbReference type="ARBA" id="ARBA00022553"/>
    </source>
</evidence>
<feature type="coiled-coil region" evidence="19">
    <location>
        <begin position="59"/>
        <end position="86"/>
    </location>
</feature>
<dbReference type="CDD" id="cd15876">
    <property type="entry name" value="SNARE_syntaxin12"/>
    <property type="match status" value="1"/>
</dbReference>
<evidence type="ECO:0000256" key="6">
    <source>
        <dbReference type="ARBA" id="ARBA00022753"/>
    </source>
</evidence>
<keyword evidence="11 19" id="KW-0175">Coiled coil</keyword>
<dbReference type="SMART" id="SM00503">
    <property type="entry name" value="SynN"/>
    <property type="match status" value="1"/>
</dbReference>
<evidence type="ECO:0000256" key="7">
    <source>
        <dbReference type="ARBA" id="ARBA00022927"/>
    </source>
</evidence>
<feature type="domain" description="T-SNARE coiled-coil homology" evidence="21">
    <location>
        <begin position="181"/>
        <end position="243"/>
    </location>
</feature>
<keyword evidence="7" id="KW-0653">Protein transport</keyword>
<dbReference type="OMA" id="QPFLMEQ"/>
<comment type="similarity">
    <text evidence="2 18">Belongs to the syntaxin family.</text>
</comment>
<feature type="transmembrane region" description="Helical" evidence="20">
    <location>
        <begin position="254"/>
        <end position="273"/>
    </location>
</feature>
<dbReference type="InterPro" id="IPR010989">
    <property type="entry name" value="SNARE"/>
</dbReference>
<evidence type="ECO:0000256" key="10">
    <source>
        <dbReference type="ARBA" id="ARBA00023034"/>
    </source>
</evidence>
<dbReference type="GO" id="GO:0000149">
    <property type="term" value="F:SNARE binding"/>
    <property type="evidence" value="ECO:0007669"/>
    <property type="project" value="TreeGrafter"/>
</dbReference>
<evidence type="ECO:0000256" key="2">
    <source>
        <dbReference type="ARBA" id="ARBA00009063"/>
    </source>
</evidence>
<dbReference type="Pfam" id="PF14523">
    <property type="entry name" value="Syntaxin_2"/>
    <property type="match status" value="1"/>
</dbReference>
<sequence>MSDTETNLAFSFLLGEAKRIHSRRNKMFELILLTHLVISLSSAAQIKNLMSQLGTKQDSSKLQENLQQLQHSANRLAKETNEYLKELGSLPLPLSASEQRQQRLQKERLMNDFSTALNNFQAVQRRVSEKEKETVARARAGSRISADERFREEQLVSFDSGEDWNQMQSQEEDVAITEQDLELIKERETAIRQLEADILDVNQIFKDLAMMIHDQGDMIDSIEANVESAEVHVERASEQLQRAAYYQKKSRKKICILILGLAVVCIIIGLLIWKAK</sequence>
<keyword evidence="6" id="KW-0967">Endosome</keyword>
<dbReference type="GO" id="GO:0031083">
    <property type="term" value="C:BLOC-1 complex"/>
    <property type="evidence" value="ECO:0007669"/>
    <property type="project" value="Ensembl"/>
</dbReference>
<dbReference type="Proteomes" id="UP000694409">
    <property type="component" value="Unassembled WGS sequence"/>
</dbReference>
<evidence type="ECO:0000259" key="21">
    <source>
        <dbReference type="PROSITE" id="PS50192"/>
    </source>
</evidence>
<keyword evidence="8 20" id="KW-1133">Transmembrane helix</keyword>
<evidence type="ECO:0000256" key="15">
    <source>
        <dbReference type="ARBA" id="ARBA00057408"/>
    </source>
</evidence>
<evidence type="ECO:0000256" key="16">
    <source>
        <dbReference type="ARBA" id="ARBA00060457"/>
    </source>
</evidence>
<dbReference type="AlphaFoldDB" id="A0A8C9NIP9"/>
<accession>A0A8C9NIP9</accession>
<evidence type="ECO:0000256" key="11">
    <source>
        <dbReference type="ARBA" id="ARBA00023054"/>
    </source>
</evidence>
<dbReference type="SUPFAM" id="SSF47661">
    <property type="entry name" value="t-snare proteins"/>
    <property type="match status" value="1"/>
</dbReference>
<gene>
    <name evidence="22" type="primary">STX12</name>
</gene>
<dbReference type="GO" id="GO:0000407">
    <property type="term" value="C:phagophore assembly site"/>
    <property type="evidence" value="ECO:0007669"/>
    <property type="project" value="Ensembl"/>
</dbReference>
<evidence type="ECO:0000256" key="13">
    <source>
        <dbReference type="ARBA" id="ARBA00037832"/>
    </source>
</evidence>
<dbReference type="GO" id="GO:0048278">
    <property type="term" value="P:vesicle docking"/>
    <property type="evidence" value="ECO:0007669"/>
    <property type="project" value="TreeGrafter"/>
</dbReference>
<reference evidence="22" key="2">
    <citation type="submission" date="2025-09" db="UniProtKB">
        <authorList>
            <consortium name="Ensembl"/>
        </authorList>
    </citation>
    <scope>IDENTIFICATION</scope>
</reference>
<comment type="function">
    <text evidence="15">SNARE promoting fusion of transport vesicles with target membranes. Together with SNARE STX6, promotes movement of vesicles from endosomes to the cell membrane, and may therefore function in the endocytic recycling pathway. Through complex formation with GRIP1, GRIA2 and NSG1 controls the intracellular fate of AMPAR and the endosomal sorting of the GRIA2 subunit toward recycling and membrane targeting.</text>
</comment>